<evidence type="ECO:0000313" key="2">
    <source>
        <dbReference type="EMBL" id="QFR22964.1"/>
    </source>
</evidence>
<dbReference type="CDD" id="cd00093">
    <property type="entry name" value="HTH_XRE"/>
    <property type="match status" value="1"/>
</dbReference>
<proteinExistence type="predicted"/>
<organism evidence="2 3">
    <name type="scientific">Schleiferilactobacillus harbinensis</name>
    <dbReference type="NCBI Taxonomy" id="304207"/>
    <lineage>
        <taxon>Bacteria</taxon>
        <taxon>Bacillati</taxon>
        <taxon>Bacillota</taxon>
        <taxon>Bacilli</taxon>
        <taxon>Lactobacillales</taxon>
        <taxon>Lactobacillaceae</taxon>
        <taxon>Schleiferilactobacillus</taxon>
    </lineage>
</organism>
<dbReference type="InterPro" id="IPR001387">
    <property type="entry name" value="Cro/C1-type_HTH"/>
</dbReference>
<dbReference type="PANTHER" id="PTHR37038:SF12">
    <property type="entry name" value="TRANSCRIPTIONAL REGULATOR"/>
    <property type="match status" value="1"/>
</dbReference>
<dbReference type="SMART" id="SM00530">
    <property type="entry name" value="HTH_XRE"/>
    <property type="match status" value="1"/>
</dbReference>
<dbReference type="InterPro" id="IPR053163">
    <property type="entry name" value="HTH-type_regulator_Rgg"/>
</dbReference>
<dbReference type="InterPro" id="IPR010982">
    <property type="entry name" value="Lambda_DNA-bd_dom_sf"/>
</dbReference>
<protein>
    <recommendedName>
        <fullName evidence="1">HTH cro/C1-type domain-containing protein</fullName>
    </recommendedName>
</protein>
<dbReference type="GO" id="GO:0003677">
    <property type="term" value="F:DNA binding"/>
    <property type="evidence" value="ECO:0007669"/>
    <property type="project" value="InterPro"/>
</dbReference>
<dbReference type="AlphaFoldDB" id="A0A5P8M3U8"/>
<dbReference type="PANTHER" id="PTHR37038">
    <property type="entry name" value="TRANSCRIPTIONAL REGULATOR-RELATED"/>
    <property type="match status" value="1"/>
</dbReference>
<feature type="domain" description="HTH cro/C1-type" evidence="1">
    <location>
        <begin position="8"/>
        <end position="61"/>
    </location>
</feature>
<dbReference type="KEGG" id="lhb:D1010_05640"/>
<reference evidence="2 3" key="1">
    <citation type="submission" date="2019-10" db="EMBL/GenBank/DDBJ databases">
        <title>The completed genome of Lactobacillus harbinensis M1.</title>
        <authorList>
            <person name="Zheng Y."/>
        </authorList>
    </citation>
    <scope>NUCLEOTIDE SEQUENCE [LARGE SCALE GENOMIC DNA]</scope>
    <source>
        <strain evidence="2 3">M1</strain>
    </source>
</reference>
<dbReference type="Pfam" id="PF01381">
    <property type="entry name" value="HTH_3"/>
    <property type="match status" value="1"/>
</dbReference>
<accession>A0A5P8M3U8</accession>
<sequence>MAALGKTVKYLRQLKGFTQKEIYSGITSRSFAIRFEQGQHDISASKLFALLDRLGIPADEFRYIQQGYQLTPAEQQLTVIDHYYRQEDFMSLRHYITVPTDAPLWAQTNAAYARLLVAAWDGRAGALKGSTQHFLTHLLAQPQWTLQDIRFIGMLIVPLLRQPDHERQLAAITTRMEASCTRYLQDLSDPHNVRGELLNYYFVVFQAEATLRHMAAAQASAAKALVFPDTQLNWSDRLLKKAIAGLAAWYFGEWSEGTRIIGTITGFLELFDPNADRVLPTIFRVRRADARQYRKEKDPH</sequence>
<dbReference type="InterPro" id="IPR011990">
    <property type="entry name" value="TPR-like_helical_dom_sf"/>
</dbReference>
<evidence type="ECO:0000259" key="1">
    <source>
        <dbReference type="PROSITE" id="PS50943"/>
    </source>
</evidence>
<dbReference type="SUPFAM" id="SSF47413">
    <property type="entry name" value="lambda repressor-like DNA-binding domains"/>
    <property type="match status" value="1"/>
</dbReference>
<name>A0A5P8M3U8_9LACO</name>
<dbReference type="PROSITE" id="PS50943">
    <property type="entry name" value="HTH_CROC1"/>
    <property type="match status" value="1"/>
</dbReference>
<dbReference type="RefSeq" id="WP_152260435.1">
    <property type="nucleotide sequence ID" value="NZ_CP045143.1"/>
</dbReference>
<dbReference type="EMBL" id="CP045143">
    <property type="protein sequence ID" value="QFR22964.1"/>
    <property type="molecule type" value="Genomic_DNA"/>
</dbReference>
<dbReference type="Gene3D" id="1.25.40.10">
    <property type="entry name" value="Tetratricopeptide repeat domain"/>
    <property type="match status" value="1"/>
</dbReference>
<dbReference type="Proteomes" id="UP000326779">
    <property type="component" value="Chromosome"/>
</dbReference>
<gene>
    <name evidence="2" type="ORF">D1010_05640</name>
</gene>
<evidence type="ECO:0000313" key="3">
    <source>
        <dbReference type="Proteomes" id="UP000326779"/>
    </source>
</evidence>